<organism evidence="2 3">
    <name type="scientific">Yasminevirus sp. GU-2018</name>
    <dbReference type="NCBI Taxonomy" id="2420051"/>
    <lineage>
        <taxon>Viruses</taxon>
        <taxon>Varidnaviria</taxon>
        <taxon>Bamfordvirae</taxon>
        <taxon>Nucleocytoviricota</taxon>
        <taxon>Megaviricetes</taxon>
        <taxon>Imitervirales</taxon>
        <taxon>Mimiviridae</taxon>
        <taxon>Klosneuvirinae</taxon>
        <taxon>Yasminevirus</taxon>
        <taxon>Yasminevirus saudimassiliense</taxon>
    </lineage>
</organism>
<reference evidence="2 3" key="1">
    <citation type="submission" date="2018-10" db="EMBL/GenBank/DDBJ databases">
        <authorList>
            <consortium name="IHU Genomes"/>
        </authorList>
    </citation>
    <scope>NUCLEOTIDE SEQUENCE [LARGE SCALE GENOMIC DNA]</scope>
    <source>
        <strain evidence="2 3">A1</strain>
    </source>
</reference>
<name>A0A5K0UAL7_9VIRU</name>
<evidence type="ECO:0000256" key="1">
    <source>
        <dbReference type="SAM" id="Phobius"/>
    </source>
</evidence>
<feature type="transmembrane region" description="Helical" evidence="1">
    <location>
        <begin position="57"/>
        <end position="76"/>
    </location>
</feature>
<dbReference type="EMBL" id="UPSH01000001">
    <property type="protein sequence ID" value="VBB18514.1"/>
    <property type="molecule type" value="Genomic_DNA"/>
</dbReference>
<evidence type="ECO:0000313" key="2">
    <source>
        <dbReference type="EMBL" id="VBB18514.1"/>
    </source>
</evidence>
<gene>
    <name evidence="2" type="ORF">YASMINEVIRUS_977</name>
</gene>
<keyword evidence="1" id="KW-0812">Transmembrane</keyword>
<keyword evidence="3" id="KW-1185">Reference proteome</keyword>
<comment type="caution">
    <text evidence="2">The sequence shown here is derived from an EMBL/GenBank/DDBJ whole genome shotgun (WGS) entry which is preliminary data.</text>
</comment>
<keyword evidence="1" id="KW-1133">Transmembrane helix</keyword>
<sequence length="325" mass="38646">MINFGIKIGSIIDRISFENLFQMLPTFAQDKIVHYKDTISFYYETTGVKRRYVKHGLTLSLIFSIITEIMSYFYFYCMNIFFSQLNRLYSTILAEKDGLLNIIDKTLRQYPTIYDSLYYVMSMNMNRNTAINMYHKVVVQKIGTLIESLEQEMEIDERFSDYITSEKISVKDDINQIAQLERERLYSLTNFELYKLSDDKVVDELYRQIDDICRDFNRMFYHDKFNRRIVRQANTMVVIKVSEEIKNSVWNVIEPWAQKCCVTQSYMGTINLKDIEKEFMYYPNEEVINYITGDCTPYIVFPRTGLTKIIKVISSAKIRQSIKDH</sequence>
<evidence type="ECO:0000313" key="3">
    <source>
        <dbReference type="Proteomes" id="UP000594342"/>
    </source>
</evidence>
<accession>A0A5K0UAL7</accession>
<protein>
    <submittedName>
        <fullName evidence="2">Uncharacterized protein</fullName>
    </submittedName>
</protein>
<proteinExistence type="predicted"/>
<dbReference type="Proteomes" id="UP000594342">
    <property type="component" value="Unassembled WGS sequence"/>
</dbReference>
<keyword evidence="1" id="KW-0472">Membrane</keyword>